<dbReference type="Proteomes" id="UP000230750">
    <property type="component" value="Unassembled WGS sequence"/>
</dbReference>
<dbReference type="CDD" id="cd01650">
    <property type="entry name" value="RT_nLTR_like"/>
    <property type="match status" value="1"/>
</dbReference>
<sequence>MKIAKVIPLHKKKSKLEAGNYRPVSILSVVSKFLEKAVFHQLNDYLVNNNLIYQFQSGFRGSYSTDTCLIHLQDHIRKQTAAGNYTGMILLDIQKAFDSVDHQILCNKLSAMGVHSTSIDWFQSYLSGRRQVVSINRVESDPLTITCGVPQGSILGPILFLCYVNDMPNSINCLLLQYADDSALIYSDKDPNNIKKNLSLTWRVAINGSLKTNCRYTWVRPS</sequence>
<gene>
    <name evidence="2" type="ORF">BSL78_25937</name>
</gene>
<accession>A0A2G8JND4</accession>
<dbReference type="SUPFAM" id="SSF56672">
    <property type="entry name" value="DNA/RNA polymerases"/>
    <property type="match status" value="1"/>
</dbReference>
<dbReference type="PANTHER" id="PTHR33332">
    <property type="entry name" value="REVERSE TRANSCRIPTASE DOMAIN-CONTAINING PROTEIN"/>
    <property type="match status" value="1"/>
</dbReference>
<name>A0A2G8JND4_STIJA</name>
<keyword evidence="2" id="KW-0808">Transferase</keyword>
<protein>
    <submittedName>
        <fullName evidence="2">Putative RNA-directed DNA polymerase from mobile element jockey-like</fullName>
    </submittedName>
</protein>
<feature type="domain" description="Reverse transcriptase" evidence="1">
    <location>
        <begin position="1"/>
        <end position="222"/>
    </location>
</feature>
<keyword evidence="2" id="KW-0695">RNA-directed DNA polymerase</keyword>
<organism evidence="2 3">
    <name type="scientific">Stichopus japonicus</name>
    <name type="common">Sea cucumber</name>
    <dbReference type="NCBI Taxonomy" id="307972"/>
    <lineage>
        <taxon>Eukaryota</taxon>
        <taxon>Metazoa</taxon>
        <taxon>Echinodermata</taxon>
        <taxon>Eleutherozoa</taxon>
        <taxon>Echinozoa</taxon>
        <taxon>Holothuroidea</taxon>
        <taxon>Aspidochirotacea</taxon>
        <taxon>Aspidochirotida</taxon>
        <taxon>Stichopodidae</taxon>
        <taxon>Apostichopus</taxon>
    </lineage>
</organism>
<dbReference type="InterPro" id="IPR000477">
    <property type="entry name" value="RT_dom"/>
</dbReference>
<dbReference type="Pfam" id="PF00078">
    <property type="entry name" value="RVT_1"/>
    <property type="match status" value="1"/>
</dbReference>
<evidence type="ECO:0000313" key="2">
    <source>
        <dbReference type="EMBL" id="PIK37229.1"/>
    </source>
</evidence>
<dbReference type="OrthoDB" id="10062389at2759"/>
<comment type="caution">
    <text evidence="2">The sequence shown here is derived from an EMBL/GenBank/DDBJ whole genome shotgun (WGS) entry which is preliminary data.</text>
</comment>
<dbReference type="AlphaFoldDB" id="A0A2G8JND4"/>
<evidence type="ECO:0000259" key="1">
    <source>
        <dbReference type="PROSITE" id="PS50878"/>
    </source>
</evidence>
<proteinExistence type="predicted"/>
<reference evidence="2 3" key="1">
    <citation type="journal article" date="2017" name="PLoS Biol.">
        <title>The sea cucumber genome provides insights into morphological evolution and visceral regeneration.</title>
        <authorList>
            <person name="Zhang X."/>
            <person name="Sun L."/>
            <person name="Yuan J."/>
            <person name="Sun Y."/>
            <person name="Gao Y."/>
            <person name="Zhang L."/>
            <person name="Li S."/>
            <person name="Dai H."/>
            <person name="Hamel J.F."/>
            <person name="Liu C."/>
            <person name="Yu Y."/>
            <person name="Liu S."/>
            <person name="Lin W."/>
            <person name="Guo K."/>
            <person name="Jin S."/>
            <person name="Xu P."/>
            <person name="Storey K.B."/>
            <person name="Huan P."/>
            <person name="Zhang T."/>
            <person name="Zhou Y."/>
            <person name="Zhang J."/>
            <person name="Lin C."/>
            <person name="Li X."/>
            <person name="Xing L."/>
            <person name="Huo D."/>
            <person name="Sun M."/>
            <person name="Wang L."/>
            <person name="Mercier A."/>
            <person name="Li F."/>
            <person name="Yang H."/>
            <person name="Xiang J."/>
        </authorList>
    </citation>
    <scope>NUCLEOTIDE SEQUENCE [LARGE SCALE GENOMIC DNA]</scope>
    <source>
        <strain evidence="2">Shaxun</strain>
        <tissue evidence="2">Muscle</tissue>
    </source>
</reference>
<keyword evidence="2" id="KW-0548">Nucleotidyltransferase</keyword>
<dbReference type="PROSITE" id="PS50878">
    <property type="entry name" value="RT_POL"/>
    <property type="match status" value="1"/>
</dbReference>
<evidence type="ECO:0000313" key="3">
    <source>
        <dbReference type="Proteomes" id="UP000230750"/>
    </source>
</evidence>
<dbReference type="InterPro" id="IPR043502">
    <property type="entry name" value="DNA/RNA_pol_sf"/>
</dbReference>
<keyword evidence="3" id="KW-1185">Reference proteome</keyword>
<dbReference type="EMBL" id="MRZV01001532">
    <property type="protein sequence ID" value="PIK37229.1"/>
    <property type="molecule type" value="Genomic_DNA"/>
</dbReference>
<dbReference type="GO" id="GO:0003964">
    <property type="term" value="F:RNA-directed DNA polymerase activity"/>
    <property type="evidence" value="ECO:0007669"/>
    <property type="project" value="UniProtKB-KW"/>
</dbReference>
<dbReference type="STRING" id="307972.A0A2G8JND4"/>